<evidence type="ECO:0000256" key="1">
    <source>
        <dbReference type="ARBA" id="ARBA00001962"/>
    </source>
</evidence>
<comment type="catalytic activity">
    <reaction evidence="16">
        <text>cholesterol + NADPH + O2 + H(+) = 7-dehydrocholesterol + NADP(+) + 2 H2O</text>
        <dbReference type="Rhea" id="RHEA:45024"/>
        <dbReference type="ChEBI" id="CHEBI:15377"/>
        <dbReference type="ChEBI" id="CHEBI:15378"/>
        <dbReference type="ChEBI" id="CHEBI:15379"/>
        <dbReference type="ChEBI" id="CHEBI:16113"/>
        <dbReference type="ChEBI" id="CHEBI:17759"/>
        <dbReference type="ChEBI" id="CHEBI:57783"/>
        <dbReference type="ChEBI" id="CHEBI:58349"/>
        <dbReference type="EC" id="1.14.19.21"/>
    </reaction>
    <physiologicalReaction direction="left-to-right" evidence="16">
        <dbReference type="Rhea" id="RHEA:45025"/>
    </physiologicalReaction>
</comment>
<evidence type="ECO:0000256" key="4">
    <source>
        <dbReference type="ARBA" id="ARBA00022692"/>
    </source>
</evidence>
<dbReference type="Gene3D" id="3.90.380.10">
    <property type="entry name" value="Naphthalene 1,2-dioxygenase Alpha Subunit, Chain A, domain 1"/>
    <property type="match status" value="1"/>
</dbReference>
<dbReference type="InterPro" id="IPR036922">
    <property type="entry name" value="Rieske_2Fe-2S_sf"/>
</dbReference>
<dbReference type="Pfam" id="PF00355">
    <property type="entry name" value="Rieske"/>
    <property type="match status" value="1"/>
</dbReference>
<evidence type="ECO:0000256" key="10">
    <source>
        <dbReference type="ARBA" id="ARBA00023014"/>
    </source>
</evidence>
<evidence type="ECO:0000256" key="14">
    <source>
        <dbReference type="ARBA" id="ARBA00026095"/>
    </source>
</evidence>
<dbReference type="PANTHER" id="PTHR21266:SF32">
    <property type="entry name" value="CHOLESTEROL 7-DESATURASE NVD"/>
    <property type="match status" value="1"/>
</dbReference>
<dbReference type="InterPro" id="IPR045605">
    <property type="entry name" value="KshA-like_C"/>
</dbReference>
<dbReference type="STRING" id="10195.A0A3M7PNQ9"/>
<evidence type="ECO:0000256" key="9">
    <source>
        <dbReference type="ARBA" id="ARBA00023004"/>
    </source>
</evidence>
<dbReference type="PANTHER" id="PTHR21266">
    <property type="entry name" value="IRON-SULFUR DOMAIN CONTAINING PROTEIN"/>
    <property type="match status" value="1"/>
</dbReference>
<keyword evidence="7 17" id="KW-1133">Transmembrane helix</keyword>
<dbReference type="EC" id="1.14.19.21" evidence="14"/>
<evidence type="ECO:0000256" key="3">
    <source>
        <dbReference type="ARBA" id="ARBA00004972"/>
    </source>
</evidence>
<feature type="transmembrane region" description="Helical" evidence="17">
    <location>
        <begin position="12"/>
        <end position="27"/>
    </location>
</feature>
<comment type="subcellular location">
    <subcellularLocation>
        <location evidence="2">Membrane</location>
    </subcellularLocation>
</comment>
<gene>
    <name evidence="19" type="ORF">BpHYR1_047506</name>
</gene>
<feature type="domain" description="Rieske" evidence="18">
    <location>
        <begin position="59"/>
        <end position="158"/>
    </location>
</feature>
<dbReference type="SUPFAM" id="SSF50022">
    <property type="entry name" value="ISP domain"/>
    <property type="match status" value="1"/>
</dbReference>
<evidence type="ECO:0000256" key="11">
    <source>
        <dbReference type="ARBA" id="ARBA00023136"/>
    </source>
</evidence>
<dbReference type="GO" id="GO:0016020">
    <property type="term" value="C:membrane"/>
    <property type="evidence" value="ECO:0007669"/>
    <property type="project" value="UniProtKB-SubCell"/>
</dbReference>
<evidence type="ECO:0000256" key="17">
    <source>
        <dbReference type="SAM" id="Phobius"/>
    </source>
</evidence>
<keyword evidence="9" id="KW-0408">Iron</keyword>
<evidence type="ECO:0000256" key="6">
    <source>
        <dbReference type="ARBA" id="ARBA00022723"/>
    </source>
</evidence>
<proteinExistence type="inferred from homology"/>
<reference evidence="19 20" key="1">
    <citation type="journal article" date="2018" name="Sci. Rep.">
        <title>Genomic signatures of local adaptation to the degree of environmental predictability in rotifers.</title>
        <authorList>
            <person name="Franch-Gras L."/>
            <person name="Hahn C."/>
            <person name="Garcia-Roger E.M."/>
            <person name="Carmona M.J."/>
            <person name="Serra M."/>
            <person name="Gomez A."/>
        </authorList>
    </citation>
    <scope>NUCLEOTIDE SEQUENCE [LARGE SCALE GENOMIC DNA]</scope>
    <source>
        <strain evidence="19">HYR1</strain>
    </source>
</reference>
<dbReference type="PROSITE" id="PS51296">
    <property type="entry name" value="RIESKE"/>
    <property type="match status" value="1"/>
</dbReference>
<dbReference type="GO" id="GO:0170056">
    <property type="term" value="F:cholesterol 7-desaturase [NAD(P)H] activity"/>
    <property type="evidence" value="ECO:0007669"/>
    <property type="project" value="UniProtKB-EC"/>
</dbReference>
<name>A0A3M7PNQ9_BRAPC</name>
<dbReference type="EMBL" id="REGN01009622">
    <property type="protein sequence ID" value="RNA00733.1"/>
    <property type="molecule type" value="Genomic_DNA"/>
</dbReference>
<keyword evidence="4 17" id="KW-0812">Transmembrane</keyword>
<evidence type="ECO:0000256" key="13">
    <source>
        <dbReference type="ARBA" id="ARBA00025729"/>
    </source>
</evidence>
<dbReference type="GO" id="GO:0046872">
    <property type="term" value="F:metal ion binding"/>
    <property type="evidence" value="ECO:0007669"/>
    <property type="project" value="UniProtKB-KW"/>
</dbReference>
<dbReference type="InterPro" id="IPR017941">
    <property type="entry name" value="Rieske_2Fe-2S"/>
</dbReference>
<evidence type="ECO:0000256" key="16">
    <source>
        <dbReference type="ARBA" id="ARBA00049548"/>
    </source>
</evidence>
<comment type="caution">
    <text evidence="19">The sequence shown here is derived from an EMBL/GenBank/DDBJ whole genome shotgun (WGS) entry which is preliminary data.</text>
</comment>
<dbReference type="GO" id="GO:0051537">
    <property type="term" value="F:2 iron, 2 sulfur cluster binding"/>
    <property type="evidence" value="ECO:0007669"/>
    <property type="project" value="UniProtKB-KW"/>
</dbReference>
<evidence type="ECO:0000259" key="18">
    <source>
        <dbReference type="PROSITE" id="PS51296"/>
    </source>
</evidence>
<evidence type="ECO:0000256" key="15">
    <source>
        <dbReference type="ARBA" id="ARBA00047853"/>
    </source>
</evidence>
<dbReference type="OrthoDB" id="426882at2759"/>
<dbReference type="Pfam" id="PF19298">
    <property type="entry name" value="KshA_C"/>
    <property type="match status" value="1"/>
</dbReference>
<dbReference type="GO" id="GO:0005737">
    <property type="term" value="C:cytoplasm"/>
    <property type="evidence" value="ECO:0007669"/>
    <property type="project" value="TreeGrafter"/>
</dbReference>
<feature type="transmembrane region" description="Helical" evidence="17">
    <location>
        <begin position="317"/>
        <end position="336"/>
    </location>
</feature>
<comment type="catalytic activity">
    <reaction evidence="15">
        <text>cholesterol + NADH + O2 + H(+) = 7-dehydrocholesterol + NAD(+) + 2 H2O</text>
        <dbReference type="Rhea" id="RHEA:51644"/>
        <dbReference type="ChEBI" id="CHEBI:15377"/>
        <dbReference type="ChEBI" id="CHEBI:15378"/>
        <dbReference type="ChEBI" id="CHEBI:15379"/>
        <dbReference type="ChEBI" id="CHEBI:16113"/>
        <dbReference type="ChEBI" id="CHEBI:17759"/>
        <dbReference type="ChEBI" id="CHEBI:57540"/>
        <dbReference type="ChEBI" id="CHEBI:57945"/>
        <dbReference type="EC" id="1.14.19.21"/>
    </reaction>
    <physiologicalReaction direction="left-to-right" evidence="15">
        <dbReference type="Rhea" id="RHEA:51645"/>
    </physiologicalReaction>
</comment>
<evidence type="ECO:0000313" key="20">
    <source>
        <dbReference type="Proteomes" id="UP000276133"/>
    </source>
</evidence>
<keyword evidence="6" id="KW-0479">Metal-binding</keyword>
<evidence type="ECO:0000256" key="12">
    <source>
        <dbReference type="ARBA" id="ARBA00025712"/>
    </source>
</evidence>
<keyword evidence="10" id="KW-0411">Iron-sulfur</keyword>
<comment type="similarity">
    <text evidence="13">Belongs to the cholesterol 7-desaturase family.</text>
</comment>
<dbReference type="Gene3D" id="2.102.10.10">
    <property type="entry name" value="Rieske [2Fe-2S] iron-sulphur domain"/>
    <property type="match status" value="1"/>
</dbReference>
<keyword evidence="20" id="KW-1185">Reference proteome</keyword>
<dbReference type="UniPathway" id="UPA01020"/>
<dbReference type="InterPro" id="IPR050584">
    <property type="entry name" value="Cholesterol_7-desaturase"/>
</dbReference>
<dbReference type="AlphaFoldDB" id="A0A3M7PNQ9"/>
<evidence type="ECO:0000256" key="8">
    <source>
        <dbReference type="ARBA" id="ARBA00023002"/>
    </source>
</evidence>
<evidence type="ECO:0000256" key="5">
    <source>
        <dbReference type="ARBA" id="ARBA00022714"/>
    </source>
</evidence>
<keyword evidence="5" id="KW-0001">2Fe-2S</keyword>
<evidence type="ECO:0000313" key="19">
    <source>
        <dbReference type="EMBL" id="RNA00733.1"/>
    </source>
</evidence>
<comment type="pathway">
    <text evidence="3">Hormone biosynthesis.</text>
</comment>
<evidence type="ECO:0000256" key="2">
    <source>
        <dbReference type="ARBA" id="ARBA00004370"/>
    </source>
</evidence>
<dbReference type="GO" id="GO:0008203">
    <property type="term" value="P:cholesterol metabolic process"/>
    <property type="evidence" value="ECO:0007669"/>
    <property type="project" value="InterPro"/>
</dbReference>
<keyword evidence="8" id="KW-0560">Oxidoreductase</keyword>
<organism evidence="19 20">
    <name type="scientific">Brachionus plicatilis</name>
    <name type="common">Marine rotifer</name>
    <name type="synonym">Brachionus muelleri</name>
    <dbReference type="NCBI Taxonomy" id="10195"/>
    <lineage>
        <taxon>Eukaryota</taxon>
        <taxon>Metazoa</taxon>
        <taxon>Spiralia</taxon>
        <taxon>Gnathifera</taxon>
        <taxon>Rotifera</taxon>
        <taxon>Eurotatoria</taxon>
        <taxon>Monogononta</taxon>
        <taxon>Pseudotrocha</taxon>
        <taxon>Ploima</taxon>
        <taxon>Brachionidae</taxon>
        <taxon>Brachionus</taxon>
    </lineage>
</organism>
<comment type="cofactor">
    <cofactor evidence="1">
        <name>Fe cation</name>
        <dbReference type="ChEBI" id="CHEBI:24875"/>
    </cofactor>
</comment>
<accession>A0A3M7PNQ9</accession>
<keyword evidence="11 17" id="KW-0472">Membrane</keyword>
<protein>
    <recommendedName>
        <fullName evidence="14">cholesterol 7-desaturase</fullName>
        <ecNumber evidence="14">1.14.19.21</ecNumber>
    </recommendedName>
</protein>
<comment type="pathway">
    <text evidence="12">Steroid hormone biosynthesis; dafachronic acid biosynthesis.</text>
</comment>
<evidence type="ECO:0000256" key="7">
    <source>
        <dbReference type="ARBA" id="ARBA00022989"/>
    </source>
</evidence>
<sequence>MVYVWFCDNFQLIIITIVFSLLYYLYYKKYRFYVFRQKDEAPNPNKPRGKCPPFYPNGWYRLLNSDQLNINEVKHFDYCGRNVVIFRGTNSKVYALDAFCSHMGANLGKGGIVKNKSCIQCPFHGWVFDGETGNCVVSSESLAKKQVDQFEYHDIKEATKVDGNYLYKCYSGNVNLKKYHARELNGTILVWFDSREEFQDNIPYEPFDLNVKLDYRGESINYVNCHIQEIPENGADIRHFDFLHTRLFTFTSLIQFEWKMLSHRAAEEDLYEVMKHKHEFINEFKTKILKTFINESNKKYINVISLDSYVKIFGWKFFLFNATGFQLGPALVYLFLKSKLFEVTFAQSITPLKKFNIRVSHRIYANSYLPYFVSAFMLFSEVQQLISDMLIWNNKIFGSKLSYNLKTEADKNLISWRNWYAGFYEGCNEFEKKQEALDW</sequence>
<dbReference type="Proteomes" id="UP000276133">
    <property type="component" value="Unassembled WGS sequence"/>
</dbReference>